<keyword evidence="3" id="KW-1185">Reference proteome</keyword>
<feature type="transmembrane region" description="Helical" evidence="1">
    <location>
        <begin position="38"/>
        <end position="55"/>
    </location>
</feature>
<gene>
    <name evidence="2" type="ORF">BleG1_1055</name>
</gene>
<dbReference type="AlphaFoldDB" id="A0A060LZC5"/>
<name>A0A060LZC5_9BACI</name>
<keyword evidence="1" id="KW-1133">Transmembrane helix</keyword>
<accession>A0A060LZC5</accession>
<feature type="transmembrane region" description="Helical" evidence="1">
    <location>
        <begin position="92"/>
        <end position="110"/>
    </location>
</feature>
<dbReference type="PATRIC" id="fig|1246626.3.peg.1059"/>
<dbReference type="KEGG" id="ble:BleG1_1055"/>
<feature type="transmembrane region" description="Helical" evidence="1">
    <location>
        <begin position="122"/>
        <end position="145"/>
    </location>
</feature>
<reference evidence="2 3" key="1">
    <citation type="journal article" date="2014" name="Gene">
        <title>A comparative genomic analysis of the alkalitolerant soil bacterium Bacillus lehensis G1.</title>
        <authorList>
            <person name="Noor Y.M."/>
            <person name="Samsulrizal N.H."/>
            <person name="Jema'on N.A."/>
            <person name="Low K.O."/>
            <person name="Ramli A.N."/>
            <person name="Alias N.I."/>
            <person name="Damis S.I."/>
            <person name="Fuzi S.F."/>
            <person name="Isa M.N."/>
            <person name="Murad A.M."/>
            <person name="Raih M.F."/>
            <person name="Bakar F.D."/>
            <person name="Najimudin N."/>
            <person name="Mahadi N.M."/>
            <person name="Illias R.M."/>
        </authorList>
    </citation>
    <scope>NUCLEOTIDE SEQUENCE [LARGE SCALE GENOMIC DNA]</scope>
    <source>
        <strain evidence="2 3">G1</strain>
    </source>
</reference>
<evidence type="ECO:0000256" key="1">
    <source>
        <dbReference type="SAM" id="Phobius"/>
    </source>
</evidence>
<protein>
    <submittedName>
        <fullName evidence="2">Uncharacterized protein</fullName>
    </submittedName>
</protein>
<keyword evidence="1" id="KW-0472">Membrane</keyword>
<sequence length="189" mass="22882">MLDIRKERRLEWIFENAIILLTMIFLFVSFYFRIFEMVILLFFVSLIVVLVMKTFRPEWPKPLFNWQKKLRAHEINYYGHSDWKNRKRWKHALLLVLVVISSYFIGLYMLNPSNQSFYRYPIRVEVLVPYLILFVLSINIGHIVRKSYIDAFFGYKVKGFRLKGKTLWLSISMLLVWGLFGVIIYLFFS</sequence>
<dbReference type="HOGENOM" id="CLU_1431939_0_0_9"/>
<dbReference type="EMBL" id="CP003923">
    <property type="protein sequence ID" value="AIC93658.1"/>
    <property type="molecule type" value="Genomic_DNA"/>
</dbReference>
<proteinExistence type="predicted"/>
<organism evidence="2 3">
    <name type="scientific">Shouchella lehensis G1</name>
    <dbReference type="NCBI Taxonomy" id="1246626"/>
    <lineage>
        <taxon>Bacteria</taxon>
        <taxon>Bacillati</taxon>
        <taxon>Bacillota</taxon>
        <taxon>Bacilli</taxon>
        <taxon>Bacillales</taxon>
        <taxon>Bacillaceae</taxon>
        <taxon>Shouchella</taxon>
    </lineage>
</organism>
<evidence type="ECO:0000313" key="2">
    <source>
        <dbReference type="EMBL" id="AIC93658.1"/>
    </source>
</evidence>
<feature type="transmembrane region" description="Helical" evidence="1">
    <location>
        <begin position="166"/>
        <end position="188"/>
    </location>
</feature>
<dbReference type="OrthoDB" id="2940087at2"/>
<evidence type="ECO:0000313" key="3">
    <source>
        <dbReference type="Proteomes" id="UP000027142"/>
    </source>
</evidence>
<feature type="transmembrane region" description="Helical" evidence="1">
    <location>
        <begin position="12"/>
        <end position="32"/>
    </location>
</feature>
<dbReference type="Proteomes" id="UP000027142">
    <property type="component" value="Chromosome"/>
</dbReference>
<keyword evidence="1" id="KW-0812">Transmembrane</keyword>
<dbReference type="STRING" id="1246626.BleG1_1055"/>
<dbReference type="RefSeq" id="WP_038478003.1">
    <property type="nucleotide sequence ID" value="NZ_CP003923.1"/>
</dbReference>